<keyword evidence="1" id="KW-0238">DNA-binding</keyword>
<accession>A0A1H4RXZ4</accession>
<gene>
    <name evidence="4" type="ORF">SAMN05444171_1245</name>
</gene>
<dbReference type="OrthoDB" id="2290206at2"/>
<dbReference type="GO" id="GO:0003677">
    <property type="term" value="F:DNA binding"/>
    <property type="evidence" value="ECO:0007669"/>
    <property type="project" value="UniProtKB-KW"/>
</dbReference>
<dbReference type="AlphaFoldDB" id="A0A1H4RXZ4"/>
<name>A0A1H4RXZ4_9BRAD</name>
<evidence type="ECO:0000313" key="4">
    <source>
        <dbReference type="EMBL" id="SEC36785.1"/>
    </source>
</evidence>
<dbReference type="InterPro" id="IPR050639">
    <property type="entry name" value="SSR_resolvase"/>
</dbReference>
<proteinExistence type="predicted"/>
<dbReference type="PANTHER" id="PTHR30461">
    <property type="entry name" value="DNA-INVERTASE FROM LAMBDOID PROPHAGE"/>
    <property type="match status" value="1"/>
</dbReference>
<organism evidence="4 5">
    <name type="scientific">Bradyrhizobium lablabi</name>
    <dbReference type="NCBI Taxonomy" id="722472"/>
    <lineage>
        <taxon>Bacteria</taxon>
        <taxon>Pseudomonadati</taxon>
        <taxon>Pseudomonadota</taxon>
        <taxon>Alphaproteobacteria</taxon>
        <taxon>Hyphomicrobiales</taxon>
        <taxon>Nitrobacteraceae</taxon>
        <taxon>Bradyrhizobium</taxon>
    </lineage>
</organism>
<sequence length="242" mass="26061">MCATLRNGWESEALSVTGNCPNVAMIQSQLSQMHAVPTAVLVRAIGISAALIQDCRAALSASNSAINSLERRSRISSAILCRSWPYRSKRCPWLLIAKLDRLSRNLAFIATLMDSGVEFLAVDNPHANKSTVHILAAVAQHEREMISERTRSALQAAKARGKKLGNPKVREAGVLGNIVIKDTARKFAANVLPVIREIQVGGAKSNAAIATKLNERRVPTARGGVWTHVQVQAVIGRGSTVT</sequence>
<dbReference type="SUPFAM" id="SSF53041">
    <property type="entry name" value="Resolvase-like"/>
    <property type="match status" value="1"/>
</dbReference>
<dbReference type="GO" id="GO:0000150">
    <property type="term" value="F:DNA strand exchange activity"/>
    <property type="evidence" value="ECO:0007669"/>
    <property type="project" value="InterPro"/>
</dbReference>
<dbReference type="PANTHER" id="PTHR30461:SF2">
    <property type="entry name" value="SERINE RECOMBINASE PINE-RELATED"/>
    <property type="match status" value="1"/>
</dbReference>
<keyword evidence="2" id="KW-0233">DNA recombination</keyword>
<evidence type="ECO:0000256" key="1">
    <source>
        <dbReference type="ARBA" id="ARBA00023125"/>
    </source>
</evidence>
<dbReference type="RefSeq" id="WP_083387558.1">
    <property type="nucleotide sequence ID" value="NZ_FNTI01000001.1"/>
</dbReference>
<evidence type="ECO:0000313" key="5">
    <source>
        <dbReference type="Proteomes" id="UP000183208"/>
    </source>
</evidence>
<dbReference type="EMBL" id="FNTI01000001">
    <property type="protein sequence ID" value="SEC36785.1"/>
    <property type="molecule type" value="Genomic_DNA"/>
</dbReference>
<evidence type="ECO:0000259" key="3">
    <source>
        <dbReference type="SMART" id="SM00857"/>
    </source>
</evidence>
<feature type="domain" description="Resolvase/invertase-type recombinase catalytic" evidence="3">
    <location>
        <begin position="38"/>
        <end position="163"/>
    </location>
</feature>
<dbReference type="SMART" id="SM00857">
    <property type="entry name" value="Resolvase"/>
    <property type="match status" value="1"/>
</dbReference>
<dbReference type="Proteomes" id="UP000183208">
    <property type="component" value="Unassembled WGS sequence"/>
</dbReference>
<dbReference type="InterPro" id="IPR006119">
    <property type="entry name" value="Resolv_N"/>
</dbReference>
<protein>
    <submittedName>
        <fullName evidence="4">Resolvase, N terminal domain</fullName>
    </submittedName>
</protein>
<dbReference type="Gene3D" id="3.40.50.1390">
    <property type="entry name" value="Resolvase, N-terminal catalytic domain"/>
    <property type="match status" value="1"/>
</dbReference>
<reference evidence="4 5" key="1">
    <citation type="submission" date="2016-10" db="EMBL/GenBank/DDBJ databases">
        <authorList>
            <person name="de Groot N.N."/>
        </authorList>
    </citation>
    <scope>NUCLEOTIDE SEQUENCE [LARGE SCALE GENOMIC DNA]</scope>
    <source>
        <strain evidence="4 5">GAS522</strain>
    </source>
</reference>
<evidence type="ECO:0000256" key="2">
    <source>
        <dbReference type="ARBA" id="ARBA00023172"/>
    </source>
</evidence>
<dbReference type="Pfam" id="PF00239">
    <property type="entry name" value="Resolvase"/>
    <property type="match status" value="1"/>
</dbReference>
<dbReference type="InterPro" id="IPR036162">
    <property type="entry name" value="Resolvase-like_N_sf"/>
</dbReference>